<sequence length="291" mass="32499">MKKRIQLVLLFMVFSACSIANAQVKMNFKFDTPYGENKAVGKYAEINGAKIYYEEYGKGEPLLLIHGNGGSINSMGNQIDYFKSTYRVIIADSRGQGKSEMKTDSLTYVQITKDWEGLVNHLKLDSISIIGWSDGGIVGLEMGISGKTKIKKIVTMGANLRPDSTAVNGWAVKEVSKHKKEVLLKIKEKDATQNWNVEKQMLGLLGDQPDIAVKDLAKIKAKVLIMAGDEDIIKNKHSVEIYENIPKAQLNIMAGETHFTPASNPVLFNEIANKFLSQPFKRPDSNWTKWK</sequence>
<name>A0A434ACY8_9FLAO</name>
<evidence type="ECO:0000259" key="2">
    <source>
        <dbReference type="Pfam" id="PF00561"/>
    </source>
</evidence>
<dbReference type="OrthoDB" id="2247630at2"/>
<dbReference type="Pfam" id="PF00561">
    <property type="entry name" value="Abhydrolase_1"/>
    <property type="match status" value="1"/>
</dbReference>
<evidence type="ECO:0000256" key="1">
    <source>
        <dbReference type="SAM" id="SignalP"/>
    </source>
</evidence>
<dbReference type="EMBL" id="QWDM01000001">
    <property type="protein sequence ID" value="RUT72215.1"/>
    <property type="molecule type" value="Genomic_DNA"/>
</dbReference>
<dbReference type="PANTHER" id="PTHR46331">
    <property type="entry name" value="VALACYCLOVIR HYDROLASE"/>
    <property type="match status" value="1"/>
</dbReference>
<keyword evidence="1" id="KW-0732">Signal</keyword>
<evidence type="ECO:0000313" key="3">
    <source>
        <dbReference type="EMBL" id="RUT72215.1"/>
    </source>
</evidence>
<feature type="signal peptide" evidence="1">
    <location>
        <begin position="1"/>
        <end position="22"/>
    </location>
</feature>
<dbReference type="Proteomes" id="UP000288102">
    <property type="component" value="Unassembled WGS sequence"/>
</dbReference>
<dbReference type="InterPro" id="IPR000073">
    <property type="entry name" value="AB_hydrolase_1"/>
</dbReference>
<dbReference type="PROSITE" id="PS51257">
    <property type="entry name" value="PROKAR_LIPOPROTEIN"/>
    <property type="match status" value="1"/>
</dbReference>
<reference evidence="4" key="1">
    <citation type="journal article" date="2019" name="Syst. Appl. Microbiol.">
        <title>Flavobacterium circumlabens sp. nov. and Flavobacterium cupreum sp. nov., two psychrotrophic species isolated from Antarctic environmental samples.</title>
        <authorList>
            <person name="Kralova S."/>
            <person name="Busse H.-J."/>
            <person name="Svec P."/>
            <person name="Maslanova I."/>
            <person name="Stankova E."/>
            <person name="Bartak M."/>
            <person name="Sedlacek I."/>
        </authorList>
    </citation>
    <scope>NUCLEOTIDE SEQUENCE [LARGE SCALE GENOMIC DNA]</scope>
    <source>
        <strain evidence="4">CCM 8825</strain>
    </source>
</reference>
<proteinExistence type="predicted"/>
<dbReference type="PANTHER" id="PTHR46331:SF2">
    <property type="entry name" value="VALACYCLOVIR HYDROLASE"/>
    <property type="match status" value="1"/>
</dbReference>
<dbReference type="GO" id="GO:0017171">
    <property type="term" value="F:serine hydrolase activity"/>
    <property type="evidence" value="ECO:0007669"/>
    <property type="project" value="TreeGrafter"/>
</dbReference>
<dbReference type="SUPFAM" id="SSF53474">
    <property type="entry name" value="alpha/beta-Hydrolases"/>
    <property type="match status" value="1"/>
</dbReference>
<gene>
    <name evidence="3" type="ORF">D0817_00940</name>
</gene>
<dbReference type="AlphaFoldDB" id="A0A434ACY8"/>
<comment type="caution">
    <text evidence="3">The sequence shown here is derived from an EMBL/GenBank/DDBJ whole genome shotgun (WGS) entry which is preliminary data.</text>
</comment>
<dbReference type="RefSeq" id="WP_127336510.1">
    <property type="nucleotide sequence ID" value="NZ_QWDM01000001.1"/>
</dbReference>
<dbReference type="Gene3D" id="3.40.50.1820">
    <property type="entry name" value="alpha/beta hydrolase"/>
    <property type="match status" value="1"/>
</dbReference>
<dbReference type="InterPro" id="IPR029058">
    <property type="entry name" value="AB_hydrolase_fold"/>
</dbReference>
<keyword evidence="3" id="KW-0378">Hydrolase</keyword>
<accession>A0A434ACY8</accession>
<evidence type="ECO:0000313" key="4">
    <source>
        <dbReference type="Proteomes" id="UP000288102"/>
    </source>
</evidence>
<protein>
    <submittedName>
        <fullName evidence="3">Alpha/beta hydrolase</fullName>
    </submittedName>
</protein>
<feature type="domain" description="AB hydrolase-1" evidence="2">
    <location>
        <begin position="61"/>
        <end position="160"/>
    </location>
</feature>
<feature type="chain" id="PRO_5019404722" evidence="1">
    <location>
        <begin position="23"/>
        <end position="291"/>
    </location>
</feature>
<organism evidence="3 4">
    <name type="scientific">Flavobacterium cupreum</name>
    <dbReference type="NCBI Taxonomy" id="2133766"/>
    <lineage>
        <taxon>Bacteria</taxon>
        <taxon>Pseudomonadati</taxon>
        <taxon>Bacteroidota</taxon>
        <taxon>Flavobacteriia</taxon>
        <taxon>Flavobacteriales</taxon>
        <taxon>Flavobacteriaceae</taxon>
        <taxon>Flavobacterium</taxon>
    </lineage>
</organism>
<keyword evidence="4" id="KW-1185">Reference proteome</keyword>